<keyword evidence="6 8" id="KW-0472">Membrane</keyword>
<protein>
    <submittedName>
        <fullName evidence="9">Putative lysosomal-associated transmembrane protein</fullName>
    </submittedName>
</protein>
<feature type="transmembrane region" description="Helical" evidence="8">
    <location>
        <begin position="20"/>
        <end position="49"/>
    </location>
</feature>
<keyword evidence="4 8" id="KW-0812">Transmembrane</keyword>
<evidence type="ECO:0000313" key="10">
    <source>
        <dbReference type="EnsemblMetazoa" id="LLOJ005596-PA"/>
    </source>
</evidence>
<comment type="subcellular location">
    <subcellularLocation>
        <location evidence="1">Endomembrane system</location>
        <topology evidence="1">Multi-pass membrane protein</topology>
    </subcellularLocation>
</comment>
<evidence type="ECO:0000256" key="7">
    <source>
        <dbReference type="SAM" id="MobiDB-lite"/>
    </source>
</evidence>
<evidence type="ECO:0000256" key="8">
    <source>
        <dbReference type="SAM" id="Phobius"/>
    </source>
</evidence>
<sequence length="338" mass="37563">MLRIRIKMGPSRNKEWSCCFGLHVRTATIIIGVWHLCLNLLALAVLAAIMRNPVMMQELENGYEDVTAVDNDAPALPTPLSKIDPPYAFRDHSLTYQNVDMGSFVCICMVAITLMMIFGAIKGKPSHLLPFLCLQLFDFAITILTAAGYLCYLRSVHRLIAESHRFPWREELLKLTPQTLSIVVLLAFIGVVLMKAYAIGIVWRCYKYLTMRQHDLRSMLPYIIPDVSHRQERDYSSLLPDYDEAISQSMKQAPPPSYQVAMATSIPTSHITTDDANITPDAGAVSSVTATISEIPPPPPYVSPSVTSAEVNVSGNEAQDDFNDVSQDNNARTQGSNK</sequence>
<feature type="compositionally biased region" description="Polar residues" evidence="7">
    <location>
        <begin position="307"/>
        <end position="317"/>
    </location>
</feature>
<reference evidence="11" key="1">
    <citation type="submission" date="2012-05" db="EMBL/GenBank/DDBJ databases">
        <title>Whole Genome Assembly of Lutzomyia longipalpis.</title>
        <authorList>
            <person name="Richards S."/>
            <person name="Qu C."/>
            <person name="Dillon R."/>
            <person name="Worley K."/>
            <person name="Scherer S."/>
            <person name="Batterton M."/>
            <person name="Taylor A."/>
            <person name="Hawes A."/>
            <person name="Hernandez B."/>
            <person name="Kovar C."/>
            <person name="Mandapat C."/>
            <person name="Pham C."/>
            <person name="Qu C."/>
            <person name="Jing C."/>
            <person name="Bess C."/>
            <person name="Bandaranaike D."/>
            <person name="Ngo D."/>
            <person name="Ongeri F."/>
            <person name="Arias F."/>
            <person name="Lara F."/>
            <person name="Weissenberger G."/>
            <person name="Kamau G."/>
            <person name="Han H."/>
            <person name="Shen H."/>
            <person name="Dinh H."/>
            <person name="Khalil I."/>
            <person name="Jones J."/>
            <person name="Shafer J."/>
            <person name="Jayaseelan J."/>
            <person name="Quiroz J."/>
            <person name="Blankenburg K."/>
            <person name="Nguyen L."/>
            <person name="Jackson L."/>
            <person name="Francisco L."/>
            <person name="Tang L.-Y."/>
            <person name="Pu L.-L."/>
            <person name="Perales L."/>
            <person name="Lorensuhewa L."/>
            <person name="Munidasa M."/>
            <person name="Coyle M."/>
            <person name="Taylor M."/>
            <person name="Puazo M."/>
            <person name="Firestine M."/>
            <person name="Scheel M."/>
            <person name="Javaid M."/>
            <person name="Wang M."/>
            <person name="Li M."/>
            <person name="Tabassum N."/>
            <person name="Saada N."/>
            <person name="Osuji N."/>
            <person name="Aqrawi P."/>
            <person name="Fu Q."/>
            <person name="Thornton R."/>
            <person name="Raj R."/>
            <person name="Goodspeed R."/>
            <person name="Mata R."/>
            <person name="Najjar R."/>
            <person name="Gubbala S."/>
            <person name="Lee S."/>
            <person name="Denson S."/>
            <person name="Patil S."/>
            <person name="Macmil S."/>
            <person name="Qi S."/>
            <person name="Matskevitch T."/>
            <person name="Palculict T."/>
            <person name="Mathew T."/>
            <person name="Vee V."/>
            <person name="Velamala V."/>
            <person name="Korchina V."/>
            <person name="Cai W."/>
            <person name="Liu W."/>
            <person name="Dai W."/>
            <person name="Zou X."/>
            <person name="Zhu Y."/>
            <person name="Zhang Y."/>
            <person name="Wu Y.-Q."/>
            <person name="Xin Y."/>
            <person name="Nazarath L."/>
            <person name="Kovar C."/>
            <person name="Han Y."/>
            <person name="Muzny D."/>
            <person name="Gibbs R."/>
        </authorList>
    </citation>
    <scope>NUCLEOTIDE SEQUENCE [LARGE SCALE GENOMIC DNA]</scope>
    <source>
        <strain evidence="11">Jacobina</strain>
    </source>
</reference>
<comment type="similarity">
    <text evidence="2">Belongs to the LAPTM4/LAPTM5 transporter family.</text>
</comment>
<dbReference type="KEGG" id="lll:129796846"/>
<dbReference type="Pfam" id="PF03821">
    <property type="entry name" value="Mtp"/>
    <property type="match status" value="1"/>
</dbReference>
<dbReference type="PANTHER" id="PTHR12479:SF10">
    <property type="entry name" value="LYSOSOMAL-ASSOCIATED TRANSMEMBRANE PROTEIN"/>
    <property type="match status" value="1"/>
</dbReference>
<dbReference type="GO" id="GO:0005765">
    <property type="term" value="C:lysosomal membrane"/>
    <property type="evidence" value="ECO:0007669"/>
    <property type="project" value="TreeGrafter"/>
</dbReference>
<dbReference type="InterPro" id="IPR051115">
    <property type="entry name" value="LAPTM_transporter"/>
</dbReference>
<feature type="compositionally biased region" description="Polar residues" evidence="7">
    <location>
        <begin position="324"/>
        <end position="338"/>
    </location>
</feature>
<dbReference type="InterPro" id="IPR004687">
    <property type="entry name" value="LAPTM4/5"/>
</dbReference>
<dbReference type="Proteomes" id="UP000092461">
    <property type="component" value="Unassembled WGS sequence"/>
</dbReference>
<evidence type="ECO:0000256" key="1">
    <source>
        <dbReference type="ARBA" id="ARBA00004127"/>
    </source>
</evidence>
<feature type="transmembrane region" description="Helical" evidence="8">
    <location>
        <begin position="128"/>
        <end position="150"/>
    </location>
</feature>
<name>A0A1B0GIU6_LUTLO</name>
<dbReference type="EMBL" id="AJWK01017660">
    <property type="status" value="NOT_ANNOTATED_CDS"/>
    <property type="molecule type" value="Genomic_DNA"/>
</dbReference>
<dbReference type="EMBL" id="GITU01005286">
    <property type="protein sequence ID" value="MBC1173989.1"/>
    <property type="molecule type" value="Transcribed_RNA"/>
</dbReference>
<evidence type="ECO:0000313" key="9">
    <source>
        <dbReference type="EMBL" id="MBC1173989.1"/>
    </source>
</evidence>
<dbReference type="VEuPathDB" id="VectorBase:LLOJ005596"/>
<dbReference type="GeneID" id="129796846"/>
<dbReference type="EMBL" id="AJWK01017661">
    <property type="status" value="NOT_ANNOTATED_CDS"/>
    <property type="molecule type" value="Genomic_DNA"/>
</dbReference>
<feature type="transmembrane region" description="Helical" evidence="8">
    <location>
        <begin position="180"/>
        <end position="203"/>
    </location>
</feature>
<reference evidence="10" key="3">
    <citation type="submission" date="2020-05" db="UniProtKB">
        <authorList>
            <consortium name="EnsemblMetazoa"/>
        </authorList>
    </citation>
    <scope>IDENTIFICATION</scope>
    <source>
        <strain evidence="10">Jacobina</strain>
    </source>
</reference>
<dbReference type="PANTHER" id="PTHR12479">
    <property type="entry name" value="LYSOSOMAL-ASSOCIATED TRANSMEMBRANE PROTEIN"/>
    <property type="match status" value="1"/>
</dbReference>
<evidence type="ECO:0000256" key="6">
    <source>
        <dbReference type="ARBA" id="ARBA00023136"/>
    </source>
</evidence>
<keyword evidence="11" id="KW-1185">Reference proteome</keyword>
<feature type="transmembrane region" description="Helical" evidence="8">
    <location>
        <begin position="101"/>
        <end position="121"/>
    </location>
</feature>
<evidence type="ECO:0000256" key="5">
    <source>
        <dbReference type="ARBA" id="ARBA00022989"/>
    </source>
</evidence>
<evidence type="ECO:0000256" key="4">
    <source>
        <dbReference type="ARBA" id="ARBA00022692"/>
    </source>
</evidence>
<proteinExistence type="inferred from homology"/>
<dbReference type="AlphaFoldDB" id="A0A1B0GIU6"/>
<evidence type="ECO:0000256" key="3">
    <source>
        <dbReference type="ARBA" id="ARBA00022448"/>
    </source>
</evidence>
<dbReference type="VEuPathDB" id="VectorBase:LLONM1_005337"/>
<dbReference type="GO" id="GO:0012505">
    <property type="term" value="C:endomembrane system"/>
    <property type="evidence" value="ECO:0007669"/>
    <property type="project" value="UniProtKB-SubCell"/>
</dbReference>
<reference evidence="9" key="2">
    <citation type="journal article" date="2020" name="BMC">
        <title>Leishmania infection induces a limited differential gene expression in the sand fly midgut.</title>
        <authorList>
            <person name="Coutinho-Abreu I.V."/>
            <person name="Serafim T.D."/>
            <person name="Meneses C."/>
            <person name="Kamhawi S."/>
            <person name="Oliveira F."/>
            <person name="Valenzuela J.G."/>
        </authorList>
    </citation>
    <scope>NUCLEOTIDE SEQUENCE</scope>
    <source>
        <strain evidence="9">Jacobina</strain>
        <tissue evidence="9">Midgut</tissue>
    </source>
</reference>
<keyword evidence="5 8" id="KW-1133">Transmembrane helix</keyword>
<dbReference type="OrthoDB" id="10002163at2759"/>
<evidence type="ECO:0000256" key="2">
    <source>
        <dbReference type="ARBA" id="ARBA00010076"/>
    </source>
</evidence>
<feature type="region of interest" description="Disordered" evidence="7">
    <location>
        <begin position="295"/>
        <end position="338"/>
    </location>
</feature>
<keyword evidence="3" id="KW-0813">Transport</keyword>
<accession>A0A1B0GIU6</accession>
<evidence type="ECO:0000313" key="11">
    <source>
        <dbReference type="Proteomes" id="UP000092461"/>
    </source>
</evidence>
<dbReference type="EnsemblMetazoa" id="LLOJ005596-RA">
    <property type="protein sequence ID" value="LLOJ005596-PA"/>
    <property type="gene ID" value="LLOJ005596"/>
</dbReference>
<organism evidence="10 11">
    <name type="scientific">Lutzomyia longipalpis</name>
    <name type="common">Sand fly</name>
    <dbReference type="NCBI Taxonomy" id="7200"/>
    <lineage>
        <taxon>Eukaryota</taxon>
        <taxon>Metazoa</taxon>
        <taxon>Ecdysozoa</taxon>
        <taxon>Arthropoda</taxon>
        <taxon>Hexapoda</taxon>
        <taxon>Insecta</taxon>
        <taxon>Pterygota</taxon>
        <taxon>Neoptera</taxon>
        <taxon>Endopterygota</taxon>
        <taxon>Diptera</taxon>
        <taxon>Nematocera</taxon>
        <taxon>Psychodoidea</taxon>
        <taxon>Psychodidae</taxon>
        <taxon>Lutzomyia</taxon>
        <taxon>Lutzomyia</taxon>
    </lineage>
</organism>
<dbReference type="RefSeq" id="XP_055694937.1">
    <property type="nucleotide sequence ID" value="XM_055838962.1"/>
</dbReference>